<dbReference type="Proteomes" id="UP000308828">
    <property type="component" value="Unassembled WGS sequence"/>
</dbReference>
<proteinExistence type="predicted"/>
<feature type="transmembrane region" description="Helical" evidence="1">
    <location>
        <begin position="431"/>
        <end position="459"/>
    </location>
</feature>
<feature type="transmembrane region" description="Helical" evidence="1">
    <location>
        <begin position="206"/>
        <end position="227"/>
    </location>
</feature>
<feature type="transmembrane region" description="Helical" evidence="1">
    <location>
        <begin position="28"/>
        <end position="54"/>
    </location>
</feature>
<dbReference type="EMBL" id="STGV01000002">
    <property type="protein sequence ID" value="THV24048.1"/>
    <property type="molecule type" value="Genomic_DNA"/>
</dbReference>
<dbReference type="RefSeq" id="WP_136598140.1">
    <property type="nucleotide sequence ID" value="NZ_STGV01000002.1"/>
</dbReference>
<organism evidence="2 3">
    <name type="scientific">Peteryoungia ipomoeae</name>
    <dbReference type="NCBI Taxonomy" id="1210932"/>
    <lineage>
        <taxon>Bacteria</taxon>
        <taxon>Pseudomonadati</taxon>
        <taxon>Pseudomonadota</taxon>
        <taxon>Alphaproteobacteria</taxon>
        <taxon>Hyphomicrobiales</taxon>
        <taxon>Rhizobiaceae</taxon>
        <taxon>Peteryoungia</taxon>
    </lineage>
</organism>
<comment type="caution">
    <text evidence="2">The sequence shown here is derived from an EMBL/GenBank/DDBJ whole genome shotgun (WGS) entry which is preliminary data.</text>
</comment>
<accession>A0A4S8P257</accession>
<reference evidence="2 3" key="1">
    <citation type="submission" date="2019-04" db="EMBL/GenBank/DDBJ databases">
        <title>Genome sequence of strain shin9-1.</title>
        <authorList>
            <person name="Gao J."/>
            <person name="Sun J."/>
        </authorList>
    </citation>
    <scope>NUCLEOTIDE SEQUENCE [LARGE SCALE GENOMIC DNA]</scope>
    <source>
        <strain evidence="3">shin9-1</strain>
    </source>
</reference>
<dbReference type="InterPro" id="IPR005625">
    <property type="entry name" value="PepSY-ass_TM"/>
</dbReference>
<protein>
    <submittedName>
        <fullName evidence="2">PepSY domain-containing protein</fullName>
    </submittedName>
</protein>
<sequence>MSVALDHSAPSAKAAGLSRRFYITAWRWHFYAGLYVAPFLIMLAVTGLIMLWTVTLYGRDGEKTYTVTPQANVAAVSVQAEAAVREIPGQIIQYIAPRNAEQASLFRINQGDRSFMVAIDPYAAEVLGHWDRRNGLYDLASTIHGTLLIGTLGDYLIEIAAGFAIMLVVTGLYLWWPRDGRGFGSVLAPQFTAKGRQLWKSLHLSIGFYVSLLLVVFLLSGLTWAGIWGEKFTQAWSTFPAEKWDNVPLSDKTHASMNHNGIKEVPWTLEQTPMPASGSDAGVSGTPEGQPVTLDAIVVLARTLGFDQRFQLAFPGDETAVWTIARDTMSNDSANPLMDRTVHIDQYTGRILADVGFADYGIAGKAMAAGIAFHEGDMGLWNLILVTVFCLSIIFLSVSGFVMWWKRRPKGATRLVAPSATEPGPMWKTGAIVMLIVSLLFPLSGAVLVTVLALDFILLRHVTRIKKILS</sequence>
<feature type="transmembrane region" description="Helical" evidence="1">
    <location>
        <begin position="380"/>
        <end position="405"/>
    </location>
</feature>
<dbReference type="OrthoDB" id="9791166at2"/>
<keyword evidence="3" id="KW-1185">Reference proteome</keyword>
<evidence type="ECO:0000313" key="2">
    <source>
        <dbReference type="EMBL" id="THV24048.1"/>
    </source>
</evidence>
<dbReference type="PANTHER" id="PTHR34219">
    <property type="entry name" value="IRON-REGULATED INNER MEMBRANE PROTEIN-RELATED"/>
    <property type="match status" value="1"/>
</dbReference>
<feature type="transmembrane region" description="Helical" evidence="1">
    <location>
        <begin position="155"/>
        <end position="176"/>
    </location>
</feature>
<evidence type="ECO:0000313" key="3">
    <source>
        <dbReference type="Proteomes" id="UP000308828"/>
    </source>
</evidence>
<keyword evidence="1" id="KW-0472">Membrane</keyword>
<gene>
    <name evidence="2" type="ORF">FAA97_08740</name>
</gene>
<name>A0A4S8P257_9HYPH</name>
<evidence type="ECO:0000256" key="1">
    <source>
        <dbReference type="SAM" id="Phobius"/>
    </source>
</evidence>
<dbReference type="Pfam" id="PF03929">
    <property type="entry name" value="PepSY_TM"/>
    <property type="match status" value="1"/>
</dbReference>
<dbReference type="PANTHER" id="PTHR34219:SF1">
    <property type="entry name" value="PEPSY DOMAIN-CONTAINING PROTEIN"/>
    <property type="match status" value="1"/>
</dbReference>
<keyword evidence="1" id="KW-1133">Transmembrane helix</keyword>
<keyword evidence="1" id="KW-0812">Transmembrane</keyword>
<dbReference type="AlphaFoldDB" id="A0A4S8P257"/>